<dbReference type="OrthoDB" id="6160939at2759"/>
<dbReference type="EMBL" id="JAIWYP010000002">
    <property type="protein sequence ID" value="KAH3874568.1"/>
    <property type="molecule type" value="Genomic_DNA"/>
</dbReference>
<dbReference type="SUPFAM" id="SSF49785">
    <property type="entry name" value="Galactose-binding domain-like"/>
    <property type="match status" value="1"/>
</dbReference>
<accession>A0A9D4MDF1</accession>
<dbReference type="Proteomes" id="UP000828390">
    <property type="component" value="Unassembled WGS sequence"/>
</dbReference>
<dbReference type="InterPro" id="IPR000209">
    <property type="entry name" value="Peptidase_S8/S53_dom"/>
</dbReference>
<dbReference type="GO" id="GO:0016485">
    <property type="term" value="P:protein processing"/>
    <property type="evidence" value="ECO:0007669"/>
    <property type="project" value="TreeGrafter"/>
</dbReference>
<feature type="transmembrane region" description="Helical" evidence="7">
    <location>
        <begin position="515"/>
        <end position="536"/>
    </location>
</feature>
<dbReference type="Pfam" id="PF00082">
    <property type="entry name" value="Peptidase_S8"/>
    <property type="match status" value="1"/>
</dbReference>
<evidence type="ECO:0000256" key="6">
    <source>
        <dbReference type="PROSITE-ProRule" id="PRU01240"/>
    </source>
</evidence>
<dbReference type="Gene3D" id="2.60.120.260">
    <property type="entry name" value="Galactose-binding domain-like"/>
    <property type="match status" value="1"/>
</dbReference>
<evidence type="ECO:0000256" key="5">
    <source>
        <dbReference type="PIRSR" id="PIRSR615500-1"/>
    </source>
</evidence>
<evidence type="ECO:0000313" key="10">
    <source>
        <dbReference type="Proteomes" id="UP000828390"/>
    </source>
</evidence>
<dbReference type="InterPro" id="IPR002884">
    <property type="entry name" value="P_dom"/>
</dbReference>
<dbReference type="PROSITE" id="PS51892">
    <property type="entry name" value="SUBTILASE"/>
    <property type="match status" value="1"/>
</dbReference>
<feature type="active site" description="Charge relay system" evidence="5 6">
    <location>
        <position position="73"/>
    </location>
</feature>
<dbReference type="InterPro" id="IPR036852">
    <property type="entry name" value="Peptidase_S8/S53_dom_sf"/>
</dbReference>
<keyword evidence="10" id="KW-1185">Reference proteome</keyword>
<dbReference type="PROSITE" id="PS51829">
    <property type="entry name" value="P_HOMO_B"/>
    <property type="match status" value="1"/>
</dbReference>
<evidence type="ECO:0000256" key="4">
    <source>
        <dbReference type="ARBA" id="ARBA00022825"/>
    </source>
</evidence>
<dbReference type="PANTHER" id="PTHR42884:SF14">
    <property type="entry name" value="NEUROENDOCRINE CONVERTASE 1"/>
    <property type="match status" value="1"/>
</dbReference>
<sequence>MFDPLLGIDATWDLGITGRNVVVDITDIGVDPDQPDLKANIDLNLSYNFVRYSNIFKPEIFPQIQSSTDYTNHGNACAGLVAGRRTNSTCQYCGSGIAPNANIAVLKVCQVQTTRSGNLKLFMDDEILSVALSYKNDNIDIYSCSLNHDKPFKSERPYMEHVLRKGYTYGRGGKGNVFVFPADPPGNGYTNNIYTIGVASIGVDGGLSAKSEPNSAVLVSAFGFGRRKHDAHLLTATHPVPIDKGAKCEVNFGGASAATAMISAINSLALEANTNLTVRDIQHLLVESSDYKELEESSSFKRNGAGYHYHAVFGFGYPVVTKMIKSAKSWKSQPQLLYDTHSSNLNGRQQCEVKLYVGCNRTKHCIEKMEQIIFNVTFVHPANYKASIVAVSPGGTRSVLFERTLLSGYLIHGSVKANFLSNHFWGENPNGTWTVYLRSEACNESEGKSFIKELNINVYGTGTRQVVGEIHLSEKLSSTETNSTPKITPRRQYIWPSDLRHELNNEDVLYFGHGFYYFVCLFCLVACFVMFLYWAAPKKYVNVDNINQ</sequence>
<evidence type="ECO:0000256" key="1">
    <source>
        <dbReference type="ARBA" id="ARBA00022670"/>
    </source>
</evidence>
<keyword evidence="1 6" id="KW-0645">Protease</keyword>
<dbReference type="GO" id="GO:0005737">
    <property type="term" value="C:cytoplasm"/>
    <property type="evidence" value="ECO:0007669"/>
    <property type="project" value="UniProtKB-ARBA"/>
</dbReference>
<dbReference type="Gene3D" id="3.40.50.200">
    <property type="entry name" value="Peptidase S8/S53 domain"/>
    <property type="match status" value="1"/>
</dbReference>
<dbReference type="PANTHER" id="PTHR42884">
    <property type="entry name" value="PROPROTEIN CONVERTASE SUBTILISIN/KEXIN-RELATED"/>
    <property type="match status" value="1"/>
</dbReference>
<comment type="caution">
    <text evidence="9">The sequence shown here is derived from an EMBL/GenBank/DDBJ whole genome shotgun (WGS) entry which is preliminary data.</text>
</comment>
<dbReference type="Pfam" id="PF01483">
    <property type="entry name" value="P_proprotein"/>
    <property type="match status" value="1"/>
</dbReference>
<evidence type="ECO:0000313" key="9">
    <source>
        <dbReference type="EMBL" id="KAH3874568.1"/>
    </source>
</evidence>
<feature type="active site" description="Charge relay system" evidence="5 6">
    <location>
        <position position="256"/>
    </location>
</feature>
<gene>
    <name evidence="9" type="ORF">DPMN_037814</name>
</gene>
<keyword evidence="7" id="KW-0812">Transmembrane</keyword>
<reference evidence="9" key="1">
    <citation type="journal article" date="2019" name="bioRxiv">
        <title>The Genome of the Zebra Mussel, Dreissena polymorpha: A Resource for Invasive Species Research.</title>
        <authorList>
            <person name="McCartney M.A."/>
            <person name="Auch B."/>
            <person name="Kono T."/>
            <person name="Mallez S."/>
            <person name="Zhang Y."/>
            <person name="Obille A."/>
            <person name="Becker A."/>
            <person name="Abrahante J.E."/>
            <person name="Garbe J."/>
            <person name="Badalamenti J.P."/>
            <person name="Herman A."/>
            <person name="Mangelson H."/>
            <person name="Liachko I."/>
            <person name="Sullivan S."/>
            <person name="Sone E.D."/>
            <person name="Koren S."/>
            <person name="Silverstein K.A.T."/>
            <person name="Beckman K.B."/>
            <person name="Gohl D.M."/>
        </authorList>
    </citation>
    <scope>NUCLEOTIDE SEQUENCE</scope>
    <source>
        <strain evidence="9">Duluth1</strain>
        <tissue evidence="9">Whole animal</tissue>
    </source>
</reference>
<evidence type="ECO:0000256" key="7">
    <source>
        <dbReference type="SAM" id="Phobius"/>
    </source>
</evidence>
<keyword evidence="7" id="KW-0472">Membrane</keyword>
<keyword evidence="2" id="KW-0165">Cleavage on pair of basic residues</keyword>
<evidence type="ECO:0000256" key="3">
    <source>
        <dbReference type="ARBA" id="ARBA00022801"/>
    </source>
</evidence>
<dbReference type="SUPFAM" id="SSF52743">
    <property type="entry name" value="Subtilisin-like"/>
    <property type="match status" value="1"/>
</dbReference>
<keyword evidence="4 6" id="KW-0720">Serine protease</keyword>
<dbReference type="GO" id="GO:0004252">
    <property type="term" value="F:serine-type endopeptidase activity"/>
    <property type="evidence" value="ECO:0007669"/>
    <property type="project" value="UniProtKB-UniRule"/>
</dbReference>
<dbReference type="PRINTS" id="PR00723">
    <property type="entry name" value="SUBTILISIN"/>
</dbReference>
<name>A0A9D4MDF1_DREPO</name>
<organism evidence="9 10">
    <name type="scientific">Dreissena polymorpha</name>
    <name type="common">Zebra mussel</name>
    <name type="synonym">Mytilus polymorpha</name>
    <dbReference type="NCBI Taxonomy" id="45954"/>
    <lineage>
        <taxon>Eukaryota</taxon>
        <taxon>Metazoa</taxon>
        <taxon>Spiralia</taxon>
        <taxon>Lophotrochozoa</taxon>
        <taxon>Mollusca</taxon>
        <taxon>Bivalvia</taxon>
        <taxon>Autobranchia</taxon>
        <taxon>Heteroconchia</taxon>
        <taxon>Euheterodonta</taxon>
        <taxon>Imparidentia</taxon>
        <taxon>Neoheterodontei</taxon>
        <taxon>Myida</taxon>
        <taxon>Dreissenoidea</taxon>
        <taxon>Dreissenidae</taxon>
        <taxon>Dreissena</taxon>
    </lineage>
</organism>
<dbReference type="InterPro" id="IPR008979">
    <property type="entry name" value="Galactose-bd-like_sf"/>
</dbReference>
<protein>
    <recommendedName>
        <fullName evidence="8">P/Homo B domain-containing protein</fullName>
    </recommendedName>
</protein>
<feature type="domain" description="P/Homo B" evidence="8">
    <location>
        <begin position="332"/>
        <end position="464"/>
    </location>
</feature>
<evidence type="ECO:0000259" key="8">
    <source>
        <dbReference type="PROSITE" id="PS51829"/>
    </source>
</evidence>
<evidence type="ECO:0000256" key="2">
    <source>
        <dbReference type="ARBA" id="ARBA00022685"/>
    </source>
</evidence>
<proteinExistence type="inferred from homology"/>
<keyword evidence="3 6" id="KW-0378">Hydrolase</keyword>
<comment type="similarity">
    <text evidence="6">Belongs to the peptidase S8 family.</text>
</comment>
<dbReference type="InterPro" id="IPR015500">
    <property type="entry name" value="Peptidase_S8_subtilisin-rel"/>
</dbReference>
<keyword evidence="7" id="KW-1133">Transmembrane helix</keyword>
<feature type="active site" description="Charge relay system" evidence="5 6">
    <location>
        <position position="27"/>
    </location>
</feature>
<dbReference type="GO" id="GO:0016020">
    <property type="term" value="C:membrane"/>
    <property type="evidence" value="ECO:0007669"/>
    <property type="project" value="TreeGrafter"/>
</dbReference>
<dbReference type="AlphaFoldDB" id="A0A9D4MDF1"/>
<dbReference type="GO" id="GO:0012505">
    <property type="term" value="C:endomembrane system"/>
    <property type="evidence" value="ECO:0007669"/>
    <property type="project" value="UniProtKB-ARBA"/>
</dbReference>
<reference evidence="9" key="2">
    <citation type="submission" date="2020-11" db="EMBL/GenBank/DDBJ databases">
        <authorList>
            <person name="McCartney M.A."/>
            <person name="Auch B."/>
            <person name="Kono T."/>
            <person name="Mallez S."/>
            <person name="Becker A."/>
            <person name="Gohl D.M."/>
            <person name="Silverstein K.A.T."/>
            <person name="Koren S."/>
            <person name="Bechman K.B."/>
            <person name="Herman A."/>
            <person name="Abrahante J.E."/>
            <person name="Garbe J."/>
        </authorList>
    </citation>
    <scope>NUCLEOTIDE SEQUENCE</scope>
    <source>
        <strain evidence="9">Duluth1</strain>
        <tissue evidence="9">Whole animal</tissue>
    </source>
</reference>